<dbReference type="SUPFAM" id="SSF50182">
    <property type="entry name" value="Sm-like ribonucleoproteins"/>
    <property type="match status" value="1"/>
</dbReference>
<protein>
    <recommendedName>
        <fullName evidence="1">Sm domain-containing protein</fullName>
    </recommendedName>
</protein>
<dbReference type="EMBL" id="JAUCMV010000004">
    <property type="protein sequence ID" value="KAK0403841.1"/>
    <property type="molecule type" value="Genomic_DNA"/>
</dbReference>
<gene>
    <name evidence="2" type="ORF">QR680_017152</name>
</gene>
<sequence>MAQHIVVQPDHQGDERSLDEQLGEVTGVEFIKLCINKMVKIELIDGRDLYGYMSCTDRGQNIILHDTLEVWRDERANQRTIGTTLVSAKRFQKISILFD</sequence>
<feature type="domain" description="Sm" evidence="1">
    <location>
        <begin position="30"/>
        <end position="86"/>
    </location>
</feature>
<dbReference type="Proteomes" id="UP001175271">
    <property type="component" value="Unassembled WGS sequence"/>
</dbReference>
<dbReference type="AlphaFoldDB" id="A0AA39HEP3"/>
<reference evidence="2" key="1">
    <citation type="submission" date="2023-06" db="EMBL/GenBank/DDBJ databases">
        <title>Genomic analysis of the entomopathogenic nematode Steinernema hermaphroditum.</title>
        <authorList>
            <person name="Schwarz E.M."/>
            <person name="Heppert J.K."/>
            <person name="Baniya A."/>
            <person name="Schwartz H.T."/>
            <person name="Tan C.-H."/>
            <person name="Antoshechkin I."/>
            <person name="Sternberg P.W."/>
            <person name="Goodrich-Blair H."/>
            <person name="Dillman A.R."/>
        </authorList>
    </citation>
    <scope>NUCLEOTIDE SEQUENCE</scope>
    <source>
        <strain evidence="2">PS9179</strain>
        <tissue evidence="2">Whole animal</tissue>
    </source>
</reference>
<evidence type="ECO:0000259" key="1">
    <source>
        <dbReference type="Pfam" id="PF01423"/>
    </source>
</evidence>
<evidence type="ECO:0000313" key="2">
    <source>
        <dbReference type="EMBL" id="KAK0403841.1"/>
    </source>
</evidence>
<accession>A0AA39HEP3</accession>
<dbReference type="Gene3D" id="2.30.30.100">
    <property type="match status" value="1"/>
</dbReference>
<comment type="caution">
    <text evidence="2">The sequence shown here is derived from an EMBL/GenBank/DDBJ whole genome shotgun (WGS) entry which is preliminary data.</text>
</comment>
<dbReference type="InterPro" id="IPR001163">
    <property type="entry name" value="Sm_dom_euk/arc"/>
</dbReference>
<name>A0AA39HEP3_9BILA</name>
<keyword evidence="3" id="KW-1185">Reference proteome</keyword>
<dbReference type="InterPro" id="IPR010920">
    <property type="entry name" value="LSM_dom_sf"/>
</dbReference>
<proteinExistence type="predicted"/>
<organism evidence="2 3">
    <name type="scientific">Steinernema hermaphroditum</name>
    <dbReference type="NCBI Taxonomy" id="289476"/>
    <lineage>
        <taxon>Eukaryota</taxon>
        <taxon>Metazoa</taxon>
        <taxon>Ecdysozoa</taxon>
        <taxon>Nematoda</taxon>
        <taxon>Chromadorea</taxon>
        <taxon>Rhabditida</taxon>
        <taxon>Tylenchina</taxon>
        <taxon>Panagrolaimomorpha</taxon>
        <taxon>Strongyloidoidea</taxon>
        <taxon>Steinernematidae</taxon>
        <taxon>Steinernema</taxon>
    </lineage>
</organism>
<evidence type="ECO:0000313" key="3">
    <source>
        <dbReference type="Proteomes" id="UP001175271"/>
    </source>
</evidence>
<dbReference type="Pfam" id="PF01423">
    <property type="entry name" value="LSM"/>
    <property type="match status" value="1"/>
</dbReference>